<dbReference type="Proteomes" id="UP000010319">
    <property type="component" value="Unassembled WGS sequence"/>
</dbReference>
<accession>A0ABP2E7A8</accession>
<dbReference type="EMBL" id="AALC02000019">
    <property type="protein sequence ID" value="EEQ06910.1"/>
    <property type="molecule type" value="Genomic_DNA"/>
</dbReference>
<protein>
    <submittedName>
        <fullName evidence="1">Uncharacterized protein</fullName>
    </submittedName>
</protein>
<proteinExistence type="predicted"/>
<gene>
    <name evidence="1" type="ORF">yberc0001_30410</name>
</gene>
<keyword evidence="2" id="KW-1185">Reference proteome</keyword>
<sequence length="41" mass="4925">MNEQLNRIMQLACQLLKININQLIYNENYFLIKIIKTTKAQ</sequence>
<evidence type="ECO:0000313" key="2">
    <source>
        <dbReference type="Proteomes" id="UP000010319"/>
    </source>
</evidence>
<organism evidence="1 2">
    <name type="scientific">Yersinia bercovieri ATCC 43970</name>
    <dbReference type="NCBI Taxonomy" id="349968"/>
    <lineage>
        <taxon>Bacteria</taxon>
        <taxon>Pseudomonadati</taxon>
        <taxon>Pseudomonadota</taxon>
        <taxon>Gammaproteobacteria</taxon>
        <taxon>Enterobacterales</taxon>
        <taxon>Yersiniaceae</taxon>
        <taxon>Yersinia</taxon>
    </lineage>
</organism>
<comment type="caution">
    <text evidence="1">The sequence shown here is derived from an EMBL/GenBank/DDBJ whole genome shotgun (WGS) entry which is preliminary data.</text>
</comment>
<evidence type="ECO:0000313" key="1">
    <source>
        <dbReference type="EMBL" id="EEQ06910.1"/>
    </source>
</evidence>
<name>A0ABP2E7A8_YERBE</name>
<reference evidence="1" key="1">
    <citation type="submission" date="2008-12" db="EMBL/GenBank/DDBJ databases">
        <title>Annotation of the Yersinia bercovieri ATCC 43970 genome.</title>
        <authorList>
            <person name="Read T.D."/>
            <person name="Akmal A."/>
            <person name="Bishop-Lilly K."/>
            <person name="Chen P.E."/>
            <person name="Cook C."/>
            <person name="Kiley M.P."/>
            <person name="Lentz S."/>
            <person name="Mateczun A."/>
            <person name="Nagarajan N."/>
            <person name="Nolan N."/>
            <person name="Osborne B.I."/>
            <person name="Pop M."/>
            <person name="Sozhamannan S."/>
            <person name="Stewart A.C."/>
            <person name="Sulakvelidze A."/>
            <person name="Thomason B."/>
            <person name="Willner K."/>
            <person name="Zwick M.E."/>
        </authorList>
    </citation>
    <scope>NUCLEOTIDE SEQUENCE [LARGE SCALE GENOMIC DNA]</scope>
    <source>
        <strain evidence="1">ATCC 43970</strain>
    </source>
</reference>